<organism evidence="2 3">
    <name type="scientific">Pollutimonas nitritireducens</name>
    <dbReference type="NCBI Taxonomy" id="2045209"/>
    <lineage>
        <taxon>Bacteria</taxon>
        <taxon>Pseudomonadati</taxon>
        <taxon>Pseudomonadota</taxon>
        <taxon>Betaproteobacteria</taxon>
        <taxon>Burkholderiales</taxon>
        <taxon>Alcaligenaceae</taxon>
        <taxon>Pollutimonas</taxon>
    </lineage>
</organism>
<dbReference type="Proteomes" id="UP000234328">
    <property type="component" value="Unassembled WGS sequence"/>
</dbReference>
<sequence>MKQDTHDQEKQRAALEHHQRQAQARDDLQTLKDHDFYTRLGLAGPDTGTPDDAFVISIHCERWTLQGLEAGGASTHDIELDRVIVDADDLLRHGRDYGISGSSCTDPSMTADIWFRSTYPPEDRAYFEQGVQKYYSLHIHEVNGHPPGPTDYQRVADLIGVRFDQALQRQEQGHEPEGPDLCP</sequence>
<dbReference type="OrthoDB" id="8682370at2"/>
<evidence type="ECO:0000313" key="2">
    <source>
        <dbReference type="EMBL" id="PLC53928.1"/>
    </source>
</evidence>
<keyword evidence="3" id="KW-1185">Reference proteome</keyword>
<evidence type="ECO:0000313" key="3">
    <source>
        <dbReference type="Proteomes" id="UP000234328"/>
    </source>
</evidence>
<name>A0A2N4UFY1_9BURK</name>
<evidence type="ECO:0000256" key="1">
    <source>
        <dbReference type="SAM" id="MobiDB-lite"/>
    </source>
</evidence>
<accession>A0A2N4UFY1</accession>
<dbReference type="RefSeq" id="WP_102070047.1">
    <property type="nucleotide sequence ID" value="NZ_PDNV01000006.1"/>
</dbReference>
<dbReference type="AlphaFoldDB" id="A0A2N4UFY1"/>
<reference evidence="2 3" key="1">
    <citation type="submission" date="2017-10" db="EMBL/GenBank/DDBJ databases">
        <title>Two draft genome sequences of Pusillimonas sp. strains isolated from a nitrate- and radionuclide-contaminated groundwater in Russia.</title>
        <authorList>
            <person name="Grouzdev D.S."/>
            <person name="Tourova T.P."/>
            <person name="Goeva M.A."/>
            <person name="Babich T.L."/>
            <person name="Sokolova D.S."/>
            <person name="Abdullin R."/>
            <person name="Poltaraus A.B."/>
            <person name="Toshchakov S.V."/>
            <person name="Nazina T.N."/>
        </authorList>
    </citation>
    <scope>NUCLEOTIDE SEQUENCE [LARGE SCALE GENOMIC DNA]</scope>
    <source>
        <strain evidence="2 3">JR1/69-2-13</strain>
    </source>
</reference>
<dbReference type="EMBL" id="PDNV01000006">
    <property type="protein sequence ID" value="PLC53928.1"/>
    <property type="molecule type" value="Genomic_DNA"/>
</dbReference>
<proteinExistence type="predicted"/>
<gene>
    <name evidence="2" type="ORF">CR155_10880</name>
</gene>
<feature type="region of interest" description="Disordered" evidence="1">
    <location>
        <begin position="1"/>
        <end position="28"/>
    </location>
</feature>
<comment type="caution">
    <text evidence="2">The sequence shown here is derived from an EMBL/GenBank/DDBJ whole genome shotgun (WGS) entry which is preliminary data.</text>
</comment>
<protein>
    <submittedName>
        <fullName evidence="2">Uncharacterized protein</fullName>
    </submittedName>
</protein>